<feature type="compositionally biased region" description="Basic and acidic residues" evidence="1">
    <location>
        <begin position="175"/>
        <end position="188"/>
    </location>
</feature>
<name>D7G986_ECTSI</name>
<dbReference type="Proteomes" id="UP000002630">
    <property type="component" value="Linkage Group LG30"/>
</dbReference>
<dbReference type="OrthoDB" id="10654699at2759"/>
<dbReference type="EMBL" id="FN649201">
    <property type="protein sequence ID" value="CBJ28213.1"/>
    <property type="molecule type" value="Genomic_DNA"/>
</dbReference>
<dbReference type="AlphaFoldDB" id="D7G986"/>
<evidence type="ECO:0000313" key="2">
    <source>
        <dbReference type="EMBL" id="CBJ28213.1"/>
    </source>
</evidence>
<feature type="region of interest" description="Disordered" evidence="1">
    <location>
        <begin position="133"/>
        <end position="211"/>
    </location>
</feature>
<dbReference type="EMBL" id="FN649755">
    <property type="protein sequence ID" value="CBJ28213.1"/>
    <property type="molecule type" value="Genomic_DNA"/>
</dbReference>
<organism evidence="2 3">
    <name type="scientific">Ectocarpus siliculosus</name>
    <name type="common">Brown alga</name>
    <name type="synonym">Conferva siliculosa</name>
    <dbReference type="NCBI Taxonomy" id="2880"/>
    <lineage>
        <taxon>Eukaryota</taxon>
        <taxon>Sar</taxon>
        <taxon>Stramenopiles</taxon>
        <taxon>Ochrophyta</taxon>
        <taxon>PX clade</taxon>
        <taxon>Phaeophyceae</taxon>
        <taxon>Ectocarpales</taxon>
        <taxon>Ectocarpaceae</taxon>
        <taxon>Ectocarpus</taxon>
    </lineage>
</organism>
<dbReference type="InParanoid" id="D7G986"/>
<reference evidence="2 3" key="1">
    <citation type="journal article" date="2010" name="Nature">
        <title>The Ectocarpus genome and the independent evolution of multicellularity in brown algae.</title>
        <authorList>
            <person name="Cock J.M."/>
            <person name="Sterck L."/>
            <person name="Rouze P."/>
            <person name="Scornet D."/>
            <person name="Allen A.E."/>
            <person name="Amoutzias G."/>
            <person name="Anthouard V."/>
            <person name="Artiguenave F."/>
            <person name="Aury J.M."/>
            <person name="Badger J.H."/>
            <person name="Beszteri B."/>
            <person name="Billiau K."/>
            <person name="Bonnet E."/>
            <person name="Bothwell J.H."/>
            <person name="Bowler C."/>
            <person name="Boyen C."/>
            <person name="Brownlee C."/>
            <person name="Carrano C.J."/>
            <person name="Charrier B."/>
            <person name="Cho G.Y."/>
            <person name="Coelho S.M."/>
            <person name="Collen J."/>
            <person name="Corre E."/>
            <person name="Da Silva C."/>
            <person name="Delage L."/>
            <person name="Delaroque N."/>
            <person name="Dittami S.M."/>
            <person name="Doulbeau S."/>
            <person name="Elias M."/>
            <person name="Farnham G."/>
            <person name="Gachon C.M."/>
            <person name="Gschloessl B."/>
            <person name="Heesch S."/>
            <person name="Jabbari K."/>
            <person name="Jubin C."/>
            <person name="Kawai H."/>
            <person name="Kimura K."/>
            <person name="Kloareg B."/>
            <person name="Kupper F.C."/>
            <person name="Lang D."/>
            <person name="Le Bail A."/>
            <person name="Leblanc C."/>
            <person name="Lerouge P."/>
            <person name="Lohr M."/>
            <person name="Lopez P.J."/>
            <person name="Martens C."/>
            <person name="Maumus F."/>
            <person name="Michel G."/>
            <person name="Miranda-Saavedra D."/>
            <person name="Morales J."/>
            <person name="Moreau H."/>
            <person name="Motomura T."/>
            <person name="Nagasato C."/>
            <person name="Napoli C.A."/>
            <person name="Nelson D.R."/>
            <person name="Nyvall-Collen P."/>
            <person name="Peters A.F."/>
            <person name="Pommier C."/>
            <person name="Potin P."/>
            <person name="Poulain J."/>
            <person name="Quesneville H."/>
            <person name="Read B."/>
            <person name="Rensing S.A."/>
            <person name="Ritter A."/>
            <person name="Rousvoal S."/>
            <person name="Samanta M."/>
            <person name="Samson G."/>
            <person name="Schroeder D.C."/>
            <person name="Segurens B."/>
            <person name="Strittmatter M."/>
            <person name="Tonon T."/>
            <person name="Tregear J.W."/>
            <person name="Valentin K."/>
            <person name="von Dassow P."/>
            <person name="Yamagishi T."/>
            <person name="Van de Peer Y."/>
            <person name="Wincker P."/>
        </authorList>
    </citation>
    <scope>NUCLEOTIDE SEQUENCE [LARGE SCALE GENOMIC DNA]</scope>
    <source>
        <strain evidence="3">Ec32 / CCAP1310/4</strain>
    </source>
</reference>
<accession>D7G986</accession>
<sequence>MVRCSWFHKRTSIRPSTLFTNPPNRHWCCLSHPPSCCRVVSSGRSSTTSRDSPAAIRWPSYLSTLASRLPVRRRCLSNSRDRPQLGQLGSLVRSAAERAAVEAAWAAKASAAALGSNIDPPIVTDRVQLHAGSMSSAGSEGESGDFSVAAKATPGVDGRLVKEEEEEEQEQEEGHEERATPGERKFGDMAKALQRHSVWTAASGHPYHAER</sequence>
<feature type="compositionally biased region" description="Acidic residues" evidence="1">
    <location>
        <begin position="163"/>
        <end position="174"/>
    </location>
</feature>
<gene>
    <name evidence="2" type="ORF">Esi_0096_0025</name>
</gene>
<evidence type="ECO:0000313" key="3">
    <source>
        <dbReference type="Proteomes" id="UP000002630"/>
    </source>
</evidence>
<protein>
    <submittedName>
        <fullName evidence="2">Uncharacterized protein</fullName>
    </submittedName>
</protein>
<proteinExistence type="predicted"/>
<keyword evidence="3" id="KW-1185">Reference proteome</keyword>
<evidence type="ECO:0000256" key="1">
    <source>
        <dbReference type="SAM" id="MobiDB-lite"/>
    </source>
</evidence>